<feature type="chain" id="PRO_5015633451" evidence="1">
    <location>
        <begin position="21"/>
        <end position="510"/>
    </location>
</feature>
<proteinExistence type="predicted"/>
<dbReference type="InterPro" id="IPR011990">
    <property type="entry name" value="TPR-like_helical_dom_sf"/>
</dbReference>
<evidence type="ECO:0000313" key="3">
    <source>
        <dbReference type="Proteomes" id="UP000236893"/>
    </source>
</evidence>
<protein>
    <submittedName>
        <fullName evidence="2">SusD/RagB family nutrient-binding outer membrane lipoprotein</fullName>
    </submittedName>
</protein>
<accession>A0A2S5A3A4</accession>
<keyword evidence="2" id="KW-0449">Lipoprotein</keyword>
<keyword evidence="1" id="KW-0732">Signal</keyword>
<dbReference type="RefSeq" id="WP_103788668.1">
    <property type="nucleotide sequence ID" value="NZ_PQVF01000005.1"/>
</dbReference>
<sequence>MKKIYRKLLFIVGAITVVTASCTGDFVDLNTDPTGASSQTIDPNLLLSNSQVTYTGSTDFSYETWRANLIYCSMMTQQLASVNGYWVGDKSRRNDAYLSAYWEKSYSEQVKAVVDLLALSKDKPQYANLYQVARIMKVFTFHRITDLYGDVPYFQAGRGYYDQVLTPVYDKQQDIYMDMLKELDEAAQALDAANGGVVNNDLVYNGNIENWKKLANSLELRLAMRLIKVDATNAKTYAAKAIGRGILDNENQDAIVFGDESGDRLTKNRVSQVILQGYERSADRVSATFVNWLKAKGDPRLALFAENPATGAAATASSIGMPNGYDLGGVQSIETAPGYPGSLDGYVQPATKTLLYESPTFFMTASEAQLLAADAVQRGFISGDAATYFKKGVALGIRSFVHYGIAVDLAGADAYANGLSLSNPEQDINEQIWATCGGTYNFYESYANWRRTGFPVLVPTNYPTSVIGATIPRRFTYPVAEQSVNKANYDGAVAALSGGDALTSRVWWDK</sequence>
<dbReference type="AlphaFoldDB" id="A0A2S5A3A4"/>
<reference evidence="2 3" key="1">
    <citation type="submission" date="2018-01" db="EMBL/GenBank/DDBJ databases">
        <authorList>
            <person name="Gaut B.S."/>
            <person name="Morton B.R."/>
            <person name="Clegg M.T."/>
            <person name="Duvall M.R."/>
        </authorList>
    </citation>
    <scope>NUCLEOTIDE SEQUENCE [LARGE SCALE GENOMIC DNA]</scope>
    <source>
        <strain evidence="2 3">HR-AV</strain>
    </source>
</reference>
<comment type="caution">
    <text evidence="2">The sequence shown here is derived from an EMBL/GenBank/DDBJ whole genome shotgun (WGS) entry which is preliminary data.</text>
</comment>
<dbReference type="OrthoDB" id="9766256at2"/>
<keyword evidence="3" id="KW-1185">Reference proteome</keyword>
<feature type="signal peptide" evidence="1">
    <location>
        <begin position="1"/>
        <end position="20"/>
    </location>
</feature>
<name>A0A2S5A3A4_9SPHI</name>
<dbReference type="PROSITE" id="PS51257">
    <property type="entry name" value="PROKAR_LIPOPROTEIN"/>
    <property type="match status" value="1"/>
</dbReference>
<dbReference type="EMBL" id="PQVF01000005">
    <property type="protein sequence ID" value="POY37058.1"/>
    <property type="molecule type" value="Genomic_DNA"/>
</dbReference>
<dbReference type="Gene3D" id="1.25.40.390">
    <property type="match status" value="1"/>
</dbReference>
<gene>
    <name evidence="2" type="ORF">C3K47_08345</name>
</gene>
<organism evidence="2 3">
    <name type="scientific">Solitalea longa</name>
    <dbReference type="NCBI Taxonomy" id="2079460"/>
    <lineage>
        <taxon>Bacteria</taxon>
        <taxon>Pseudomonadati</taxon>
        <taxon>Bacteroidota</taxon>
        <taxon>Sphingobacteriia</taxon>
        <taxon>Sphingobacteriales</taxon>
        <taxon>Sphingobacteriaceae</taxon>
        <taxon>Solitalea</taxon>
    </lineage>
</organism>
<dbReference type="Proteomes" id="UP000236893">
    <property type="component" value="Unassembled WGS sequence"/>
</dbReference>
<evidence type="ECO:0000313" key="2">
    <source>
        <dbReference type="EMBL" id="POY37058.1"/>
    </source>
</evidence>
<dbReference type="SUPFAM" id="SSF48452">
    <property type="entry name" value="TPR-like"/>
    <property type="match status" value="1"/>
</dbReference>
<dbReference type="Pfam" id="PF12771">
    <property type="entry name" value="SusD-like_2"/>
    <property type="match status" value="1"/>
</dbReference>
<dbReference type="InterPro" id="IPR041662">
    <property type="entry name" value="SusD-like_2"/>
</dbReference>
<evidence type="ECO:0000256" key="1">
    <source>
        <dbReference type="SAM" id="SignalP"/>
    </source>
</evidence>